<evidence type="ECO:0000313" key="2">
    <source>
        <dbReference type="EMBL" id="BAL75998.1"/>
    </source>
</evidence>
<accession>A0AAI8QBV7</accession>
<dbReference type="KEGG" id="brs:S23_27860"/>
<dbReference type="RefSeq" id="WP_015685318.1">
    <property type="nucleotide sequence ID" value="NC_017082.1"/>
</dbReference>
<name>A0AAI8QBV7_9BRAD</name>
<dbReference type="AlphaFoldDB" id="A0AAI8QBV7"/>
<feature type="coiled-coil region" evidence="1">
    <location>
        <begin position="311"/>
        <end position="338"/>
    </location>
</feature>
<keyword evidence="3" id="KW-1185">Reference proteome</keyword>
<dbReference type="EMBL" id="AP012279">
    <property type="protein sequence ID" value="BAL75998.1"/>
    <property type="molecule type" value="Genomic_DNA"/>
</dbReference>
<reference evidence="2 3" key="1">
    <citation type="journal article" date="2012" name="Microbes Environ.">
        <title>Complete genome sequence of Bradyrhizobium sp. S23321: insights into symbiosis evolution in soil oligotrophs.</title>
        <authorList>
            <person name="Okubo T."/>
            <person name="Tsukui T."/>
            <person name="Maita H."/>
            <person name="Okamoto S."/>
            <person name="Oshima K."/>
            <person name="Fujisawa T."/>
            <person name="Saito A."/>
            <person name="Futamata H."/>
            <person name="Hattori R."/>
            <person name="Shimomura Y."/>
            <person name="Haruta S."/>
            <person name="Morimoto S."/>
            <person name="Wang Y."/>
            <person name="Sakai Y."/>
            <person name="Hattori M."/>
            <person name="Aizawa S."/>
            <person name="Nagashima K.V.P."/>
            <person name="Masuda S."/>
            <person name="Hattori T."/>
            <person name="Yamashita A."/>
            <person name="Bao Z."/>
            <person name="Hayatsu M."/>
            <person name="Kajiya-Kanegae H."/>
            <person name="Yoshinaga I."/>
            <person name="Sakamoto K."/>
            <person name="Toyota K."/>
            <person name="Nakao M."/>
            <person name="Kohara M."/>
            <person name="Anda M."/>
            <person name="Niwa R."/>
            <person name="Jung-Hwan P."/>
            <person name="Sameshima-Saito R."/>
            <person name="Tokuda S."/>
            <person name="Yamamoto S."/>
            <person name="Yamamoto S."/>
            <person name="Yokoyama T."/>
            <person name="Akutsu T."/>
            <person name="Nakamura Y."/>
            <person name="Nakahira-Yanaka Y."/>
            <person name="Takada Hoshino Y."/>
            <person name="Hirakawa H."/>
            <person name="Mitsui H."/>
            <person name="Terasawa K."/>
            <person name="Itakura M."/>
            <person name="Sato S."/>
            <person name="Ikeda-Ohtsubo W."/>
            <person name="Sakakura N."/>
            <person name="Kaminuma E."/>
            <person name="Minamisawa K."/>
        </authorList>
    </citation>
    <scope>NUCLEOTIDE SEQUENCE [LARGE SCALE GENOMIC DNA]</scope>
    <source>
        <strain evidence="2 3">S23321</strain>
    </source>
</reference>
<proteinExistence type="predicted"/>
<protein>
    <submittedName>
        <fullName evidence="2">Uncharacterized protein</fullName>
    </submittedName>
</protein>
<dbReference type="Proteomes" id="UP000007886">
    <property type="component" value="Chromosome"/>
</dbReference>
<evidence type="ECO:0000256" key="1">
    <source>
        <dbReference type="SAM" id="Coils"/>
    </source>
</evidence>
<sequence>MIVRSTLLMPSEQPATLLDLKVALLTYDTVALVDPNDRDLFPGTGMAMAMGMPPVVSLPSTTPIRRIGKAPGYDDEFDAVLEGAKAAISQGSVSVVSTYRPPAPDLMIGSVDLGGFPLNLPLLLTLYRTAAADPQFQAAAVEGDPWLFAAPDRVWQVAEGRGDADVSINNTPPLPDVTFHLANEALRKPLSNIARARIAHTIKLTGFCMTKGLVPHGSHQWHDSILRTILRKSAEFVDQISEADPYWNYRNRALRLIHEEYLDVGRLDQMSIEDVLRLRTAAWGAQAKAREALFDSVGQLSRETIEEADFNKAVSEKIRDYRQKAAEVEDERASLLFKVTCEVSKGALGAAAALTASGAIATLGTGLGATAALVGATCFALQKYQDLKPIAEQLRQAEHEFGSDARFGIHNFYERLT</sequence>
<organism evidence="2 3">
    <name type="scientific">Bradyrhizobium cosmicum</name>
    <dbReference type="NCBI Taxonomy" id="1404864"/>
    <lineage>
        <taxon>Bacteria</taxon>
        <taxon>Pseudomonadati</taxon>
        <taxon>Pseudomonadota</taxon>
        <taxon>Alphaproteobacteria</taxon>
        <taxon>Hyphomicrobiales</taxon>
        <taxon>Nitrobacteraceae</taxon>
        <taxon>Bradyrhizobium</taxon>
    </lineage>
</organism>
<gene>
    <name evidence="2" type="ORF">S23_27860</name>
</gene>
<keyword evidence="1" id="KW-0175">Coiled coil</keyword>
<evidence type="ECO:0000313" key="3">
    <source>
        <dbReference type="Proteomes" id="UP000007886"/>
    </source>
</evidence>